<evidence type="ECO:0000313" key="1">
    <source>
        <dbReference type="EMBL" id="KAK4538443.1"/>
    </source>
</evidence>
<dbReference type="EMBL" id="JANCYW010000017">
    <property type="protein sequence ID" value="KAK4538443.1"/>
    <property type="molecule type" value="Genomic_DNA"/>
</dbReference>
<accession>A0AAV9J318</accession>
<proteinExistence type="predicted"/>
<name>A0AAV9J318_CYACA</name>
<sequence length="647" mass="71943">MERMTFVSGVWLQWRVCRGLRRCCGSEKRCCPRLVRRGAWGRCAPVASVVRRPRRWLHHLRASGGVGGGGVGGGGGDEKGDIRVVDSWEAWIEGLERDYGVRAPPDYAERRVEQEAQAHSEKYGGLLSPLPWTPTSGEGVLTDEEIDRVAEMLADADDRGPEVDSLDEPDWNDPEVRQFMVDLAERAGMGAKRPEEAAAAVDRTRRSDHLPPLSYLRRAVQQLEQLGYRVEPPSPPPPDAVPAFAPASLPPQLESFQRPRLAHSAWRGWQQRFAADTGRPLEAMQSVRLESASLMPAADAVVKLELVSHDDPQRRVLDTQHYLPFGAMAFADGSYCGGSPAVHKSDAIGSHWIPSERADLELVFGFVLPETTTGRGGRPAPTQLVDVRVWYRDRCAREVTVRVLEPDDDVGGAAPAQGAADRPVYAIEALRRPEVTATQKAFCIFPLFPRLPACRYPSSIAVADAPTHPLDPDTLSRYEVDLDKKEIEDPELGQTIEFLRKRRSAEVDARGRRKLSRLVRSLLERERARVAACPMILRRTLSKHAYVDGVQPRADGGHAWTVPNVEETFVSRHLVALPGGVLCLIPERVPRVGYPWDAEVWLLTAEDEEERLRLRRMVRSYSPFGDFIACALTGATDRKEETGESVS</sequence>
<protein>
    <submittedName>
        <fullName evidence="1">Uncharacterized protein</fullName>
    </submittedName>
</protein>
<dbReference type="AlphaFoldDB" id="A0AAV9J318"/>
<reference evidence="1 2" key="1">
    <citation type="submission" date="2022-07" db="EMBL/GenBank/DDBJ databases">
        <title>Genome-wide signatures of adaptation to extreme environments.</title>
        <authorList>
            <person name="Cho C.H."/>
            <person name="Yoon H.S."/>
        </authorList>
    </citation>
    <scope>NUCLEOTIDE SEQUENCE [LARGE SCALE GENOMIC DNA]</scope>
    <source>
        <strain evidence="1 2">DBV 063 E5</strain>
    </source>
</reference>
<comment type="caution">
    <text evidence="1">The sequence shown here is derived from an EMBL/GenBank/DDBJ whole genome shotgun (WGS) entry which is preliminary data.</text>
</comment>
<dbReference type="Proteomes" id="UP001301350">
    <property type="component" value="Unassembled WGS sequence"/>
</dbReference>
<gene>
    <name evidence="1" type="ORF">CDCA_CDCA17G4468</name>
</gene>
<evidence type="ECO:0000313" key="2">
    <source>
        <dbReference type="Proteomes" id="UP001301350"/>
    </source>
</evidence>
<keyword evidence="2" id="KW-1185">Reference proteome</keyword>
<organism evidence="1 2">
    <name type="scientific">Cyanidium caldarium</name>
    <name type="common">Red alga</name>
    <dbReference type="NCBI Taxonomy" id="2771"/>
    <lineage>
        <taxon>Eukaryota</taxon>
        <taxon>Rhodophyta</taxon>
        <taxon>Bangiophyceae</taxon>
        <taxon>Cyanidiales</taxon>
        <taxon>Cyanidiaceae</taxon>
        <taxon>Cyanidium</taxon>
    </lineage>
</organism>